<dbReference type="Gene3D" id="1.25.40.10">
    <property type="entry name" value="Tetratricopeptide repeat domain"/>
    <property type="match status" value="2"/>
</dbReference>
<evidence type="ECO:0000313" key="4">
    <source>
        <dbReference type="RefSeq" id="XP_018486414.2"/>
    </source>
</evidence>
<reference evidence="4" key="2">
    <citation type="submission" date="2025-08" db="UniProtKB">
        <authorList>
            <consortium name="RefSeq"/>
        </authorList>
    </citation>
    <scope>IDENTIFICATION</scope>
    <source>
        <tissue evidence="4">Leaf</tissue>
    </source>
</reference>
<keyword evidence="1" id="KW-0802">TPR repeat</keyword>
<accession>A0A6J0NP02</accession>
<organism evidence="3 4">
    <name type="scientific">Raphanus sativus</name>
    <name type="common">Radish</name>
    <name type="synonym">Raphanus raphanistrum var. sativus</name>
    <dbReference type="NCBI Taxonomy" id="3726"/>
    <lineage>
        <taxon>Eukaryota</taxon>
        <taxon>Viridiplantae</taxon>
        <taxon>Streptophyta</taxon>
        <taxon>Embryophyta</taxon>
        <taxon>Tracheophyta</taxon>
        <taxon>Spermatophyta</taxon>
        <taxon>Magnoliopsida</taxon>
        <taxon>eudicotyledons</taxon>
        <taxon>Gunneridae</taxon>
        <taxon>Pentapetalae</taxon>
        <taxon>rosids</taxon>
        <taxon>malvids</taxon>
        <taxon>Brassicales</taxon>
        <taxon>Brassicaceae</taxon>
        <taxon>Brassiceae</taxon>
        <taxon>Raphanus</taxon>
    </lineage>
</organism>
<dbReference type="SMART" id="SM00028">
    <property type="entry name" value="TPR"/>
    <property type="match status" value="4"/>
</dbReference>
<dbReference type="Proteomes" id="UP000504610">
    <property type="component" value="Chromosome 5"/>
</dbReference>
<dbReference type="Gene3D" id="2.170.270.10">
    <property type="entry name" value="SET domain"/>
    <property type="match status" value="2"/>
</dbReference>
<feature type="repeat" description="TPR" evidence="1">
    <location>
        <begin position="139"/>
        <end position="172"/>
    </location>
</feature>
<dbReference type="PROSITE" id="PS50280">
    <property type="entry name" value="SET"/>
    <property type="match status" value="1"/>
</dbReference>
<evidence type="ECO:0000313" key="3">
    <source>
        <dbReference type="Proteomes" id="UP000504610"/>
    </source>
</evidence>
<feature type="domain" description="SET" evidence="2">
    <location>
        <begin position="213"/>
        <end position="517"/>
    </location>
</feature>
<gene>
    <name evidence="4" type="primary">LOC108856995</name>
</gene>
<dbReference type="SUPFAM" id="SSF48452">
    <property type="entry name" value="TPR-like"/>
    <property type="match status" value="2"/>
</dbReference>
<dbReference type="GeneID" id="108856995"/>
<dbReference type="InterPro" id="IPR019734">
    <property type="entry name" value="TPR_rpt"/>
</dbReference>
<dbReference type="AlphaFoldDB" id="A0A6J0NP02"/>
<name>A0A6J0NP02_RAPSA</name>
<reference evidence="3" key="1">
    <citation type="journal article" date="2019" name="Database">
        <title>The radish genome database (RadishGD): an integrated information resource for radish genomics.</title>
        <authorList>
            <person name="Yu H.J."/>
            <person name="Baek S."/>
            <person name="Lee Y.J."/>
            <person name="Cho A."/>
            <person name="Mun J.H."/>
        </authorList>
    </citation>
    <scope>NUCLEOTIDE SEQUENCE [LARGE SCALE GENOMIC DNA]</scope>
    <source>
        <strain evidence="3">cv. WK10039</strain>
    </source>
</reference>
<dbReference type="SUPFAM" id="SSF82199">
    <property type="entry name" value="SET domain"/>
    <property type="match status" value="1"/>
</dbReference>
<dbReference type="Gene3D" id="6.10.140.2220">
    <property type="match status" value="1"/>
</dbReference>
<dbReference type="RefSeq" id="XP_018486414.2">
    <property type="nucleotide sequence ID" value="XM_018630912.2"/>
</dbReference>
<dbReference type="PANTHER" id="PTHR47337:SF1">
    <property type="entry name" value="TETRATRICOPEPTIDE REPEAT (TPR)-LIKE SUPERFAMILY PROTEIN"/>
    <property type="match status" value="1"/>
</dbReference>
<dbReference type="KEGG" id="rsz:108856995"/>
<dbReference type="PROSITE" id="PS50005">
    <property type="entry name" value="TPR"/>
    <property type="match status" value="1"/>
</dbReference>
<dbReference type="PANTHER" id="PTHR47337">
    <property type="entry name" value="TETRATRICOPEPTIDE REPEAT (TPR)-LIKE SUPERFAMILY PROTEIN"/>
    <property type="match status" value="1"/>
</dbReference>
<sequence length="790" mass="87987">METLKSLIPEHLLQTVKSSSTVLSSSSSLLRFLLDLPQFHQAVSELSDPDLGCCGKSQESSLDLKRRGNLCFRTQKSFDDALRFYSKALRVAPLRSFDGDKSLLASLFLNRANALHNLGLLKESLRDCHRSLRIDPFYPKAWYRRGKLNTLLGNYEDAFRDFTVSLSLESSPLGKKQLQTELLSIPHYQNKQTSENTRSYASVDYLPQVQSEVKLRCVSTKEKGRGMVSESDIEQASVIHVEQPFSVVISKSCRETHCHFCLNELPADTVPCPSCSIPVYCSESCQIQSGGMLSTNEMDKNQIFQNLPDDIVEHIKGVTSAVKYYSETECVQEHQHECRGANWPAVLPSDAVLAGRVIMKLINQGETAMDLSNLQEKLNLSHSYSKMSPESKLELHLLSIVLIWCLNKSCCPDLSVCEASVTQTIILLSQIKVNSMAIVRMKSGSDSFKCIPSGNVSEKEPIQSLEQIRVGQALYKIGSSFNHSCKPNIHLYFLSRGLVMRTTEFVPMGCPLELSYGPEVGKWDCKDRIRFLEEEYFFHCRCRGCSQMNMSDLVINGYCCVSTSCTGVVLDSSVAACESEKLNRFLAAPKSLDHHFLGSEKVYAGVSEVASSFLTKPSGTLQIEADKCLKCGSRCEVENSHVEVNKAWNHLRSVEELMNSGRANISVLSDCLKSIAVLRTSLHMYNKDIADAEDKVAQACYLAGEMKGAREHCEASIKILKRLYGDEHVVIGNEMVKLASIQLASGDSSGAWETTKRLSQIFSKYYGSHAETLFSYLSCLKLEAAKGFNL</sequence>
<dbReference type="InterPro" id="IPR046341">
    <property type="entry name" value="SET_dom_sf"/>
</dbReference>
<keyword evidence="3" id="KW-1185">Reference proteome</keyword>
<proteinExistence type="predicted"/>
<evidence type="ECO:0000259" key="2">
    <source>
        <dbReference type="PROSITE" id="PS50280"/>
    </source>
</evidence>
<dbReference type="InterPro" id="IPR001214">
    <property type="entry name" value="SET_dom"/>
</dbReference>
<dbReference type="InterPro" id="IPR011990">
    <property type="entry name" value="TPR-like_helical_dom_sf"/>
</dbReference>
<protein>
    <submittedName>
        <fullName evidence="4">Uncharacterized protein LOC108856995</fullName>
    </submittedName>
</protein>
<dbReference type="OrthoDB" id="1926212at2759"/>
<evidence type="ECO:0000256" key="1">
    <source>
        <dbReference type="PROSITE-ProRule" id="PRU00339"/>
    </source>
</evidence>